<keyword evidence="2" id="KW-1185">Reference proteome</keyword>
<comment type="caution">
    <text evidence="1">The sequence shown here is derived from an EMBL/GenBank/DDBJ whole genome shotgun (WGS) entry which is preliminary data.</text>
</comment>
<evidence type="ECO:0000313" key="1">
    <source>
        <dbReference type="EMBL" id="MCI29573.1"/>
    </source>
</evidence>
<organism evidence="1 2">
    <name type="scientific">Trifolium medium</name>
    <dbReference type="NCBI Taxonomy" id="97028"/>
    <lineage>
        <taxon>Eukaryota</taxon>
        <taxon>Viridiplantae</taxon>
        <taxon>Streptophyta</taxon>
        <taxon>Embryophyta</taxon>
        <taxon>Tracheophyta</taxon>
        <taxon>Spermatophyta</taxon>
        <taxon>Magnoliopsida</taxon>
        <taxon>eudicotyledons</taxon>
        <taxon>Gunneridae</taxon>
        <taxon>Pentapetalae</taxon>
        <taxon>rosids</taxon>
        <taxon>fabids</taxon>
        <taxon>Fabales</taxon>
        <taxon>Fabaceae</taxon>
        <taxon>Papilionoideae</taxon>
        <taxon>50 kb inversion clade</taxon>
        <taxon>NPAAA clade</taxon>
        <taxon>Hologalegina</taxon>
        <taxon>IRL clade</taxon>
        <taxon>Trifolieae</taxon>
        <taxon>Trifolium</taxon>
    </lineage>
</organism>
<evidence type="ECO:0000313" key="2">
    <source>
        <dbReference type="Proteomes" id="UP000265520"/>
    </source>
</evidence>
<sequence length="57" mass="6491">KLTNEHQQGACCLEDLMSREYAKYHQSGAVISRFDESPSESVDQTVYLKGRTVWGKL</sequence>
<feature type="non-terminal residue" evidence="1">
    <location>
        <position position="1"/>
    </location>
</feature>
<accession>A0A392QYY9</accession>
<name>A0A392QYY9_9FABA</name>
<proteinExistence type="predicted"/>
<reference evidence="1 2" key="1">
    <citation type="journal article" date="2018" name="Front. Plant Sci.">
        <title>Red Clover (Trifolium pratense) and Zigzag Clover (T. medium) - A Picture of Genomic Similarities and Differences.</title>
        <authorList>
            <person name="Dluhosova J."/>
            <person name="Istvanek J."/>
            <person name="Nedelnik J."/>
            <person name="Repkova J."/>
        </authorList>
    </citation>
    <scope>NUCLEOTIDE SEQUENCE [LARGE SCALE GENOMIC DNA]</scope>
    <source>
        <strain evidence="2">cv. 10/8</strain>
        <tissue evidence="1">Leaf</tissue>
    </source>
</reference>
<dbReference type="EMBL" id="LXQA010173564">
    <property type="protein sequence ID" value="MCI29573.1"/>
    <property type="molecule type" value="Genomic_DNA"/>
</dbReference>
<protein>
    <submittedName>
        <fullName evidence="1">Uncharacterized protein</fullName>
    </submittedName>
</protein>
<dbReference type="AlphaFoldDB" id="A0A392QYY9"/>
<dbReference type="Proteomes" id="UP000265520">
    <property type="component" value="Unassembled WGS sequence"/>
</dbReference>